<dbReference type="PROSITE" id="PS50110">
    <property type="entry name" value="RESPONSE_REGULATORY"/>
    <property type="match status" value="1"/>
</dbReference>
<dbReference type="Proteomes" id="UP000266482">
    <property type="component" value="Unassembled WGS sequence"/>
</dbReference>
<dbReference type="EMBL" id="QXQA01000008">
    <property type="protein sequence ID" value="RIX52078.1"/>
    <property type="molecule type" value="Genomic_DNA"/>
</dbReference>
<dbReference type="InterPro" id="IPR016032">
    <property type="entry name" value="Sig_transdc_resp-reg_C-effctor"/>
</dbReference>
<dbReference type="AlphaFoldDB" id="A0A3A1UU67"/>
<evidence type="ECO:0000313" key="7">
    <source>
        <dbReference type="EMBL" id="RIX52078.1"/>
    </source>
</evidence>
<dbReference type="RefSeq" id="WP_119600310.1">
    <property type="nucleotide sequence ID" value="NZ_QXQA01000008.1"/>
</dbReference>
<dbReference type="Pfam" id="PF03704">
    <property type="entry name" value="BTAD"/>
    <property type="match status" value="1"/>
</dbReference>
<feature type="modified residue" description="4-aspartylphosphate" evidence="5">
    <location>
        <position position="54"/>
    </location>
</feature>
<dbReference type="OrthoDB" id="3190595at2"/>
<keyword evidence="1" id="KW-0902">Two-component regulatory system</keyword>
<dbReference type="Gene3D" id="1.10.10.10">
    <property type="entry name" value="Winged helix-like DNA-binding domain superfamily/Winged helix DNA-binding domain"/>
    <property type="match status" value="1"/>
</dbReference>
<dbReference type="InterPro" id="IPR001789">
    <property type="entry name" value="Sig_transdc_resp-reg_receiver"/>
</dbReference>
<keyword evidence="4" id="KW-0804">Transcription</keyword>
<dbReference type="GO" id="GO:0006355">
    <property type="term" value="P:regulation of DNA-templated transcription"/>
    <property type="evidence" value="ECO:0007669"/>
    <property type="project" value="InterPro"/>
</dbReference>
<evidence type="ECO:0000256" key="3">
    <source>
        <dbReference type="ARBA" id="ARBA00023125"/>
    </source>
</evidence>
<dbReference type="InterPro" id="IPR011006">
    <property type="entry name" value="CheY-like_superfamily"/>
</dbReference>
<comment type="caution">
    <text evidence="7">The sequence shown here is derived from an EMBL/GenBank/DDBJ whole genome shotgun (WGS) entry which is preliminary data.</text>
</comment>
<dbReference type="PANTHER" id="PTHR35807">
    <property type="entry name" value="TRANSCRIPTIONAL REGULATOR REDD-RELATED"/>
    <property type="match status" value="1"/>
</dbReference>
<proteinExistence type="predicted"/>
<dbReference type="SUPFAM" id="SSF52172">
    <property type="entry name" value="CheY-like"/>
    <property type="match status" value="1"/>
</dbReference>
<dbReference type="GO" id="GO:0000160">
    <property type="term" value="P:phosphorelay signal transduction system"/>
    <property type="evidence" value="ECO:0007669"/>
    <property type="project" value="UniProtKB-KW"/>
</dbReference>
<dbReference type="Gene3D" id="3.40.50.2300">
    <property type="match status" value="1"/>
</dbReference>
<dbReference type="SMART" id="SM01043">
    <property type="entry name" value="BTAD"/>
    <property type="match status" value="1"/>
</dbReference>
<evidence type="ECO:0000256" key="4">
    <source>
        <dbReference type="ARBA" id="ARBA00023163"/>
    </source>
</evidence>
<keyword evidence="3" id="KW-0238">DNA-binding</keyword>
<reference evidence="7 8" key="1">
    <citation type="submission" date="2018-09" db="EMBL/GenBank/DDBJ databases">
        <title>Paenibacillus aracenensis nov. sp. isolated from a cave in southern Spain.</title>
        <authorList>
            <person name="Jurado V."/>
            <person name="Gutierrez-Patricio S."/>
            <person name="Gonzalez-Pimentel J.L."/>
            <person name="Miller A.Z."/>
            <person name="Laiz L."/>
            <person name="Saiz-Jimenez C."/>
        </authorList>
    </citation>
    <scope>NUCLEOTIDE SEQUENCE [LARGE SCALE GENOMIC DNA]</scope>
    <source>
        <strain evidence="7 8">DSM 22867</strain>
    </source>
</reference>
<name>A0A3A1UU67_9BACL</name>
<dbReference type="InterPro" id="IPR011990">
    <property type="entry name" value="TPR-like_helical_dom_sf"/>
</dbReference>
<evidence type="ECO:0000256" key="1">
    <source>
        <dbReference type="ARBA" id="ARBA00023012"/>
    </source>
</evidence>
<dbReference type="SUPFAM" id="SSF46894">
    <property type="entry name" value="C-terminal effector domain of the bipartite response regulators"/>
    <property type="match status" value="1"/>
</dbReference>
<gene>
    <name evidence="7" type="ORF">D3P08_13955</name>
</gene>
<sequence length="363" mass="41999">MIRALLIDDEEIALDVMEILLEQIGDVTIAGKYQRVSEAIAQAAELKPDIIFLDIEMPGMNGLDAGKQLFEQCPSADLVYVTAYHQYAVEAFESNAIGYLLKPVTGEQLANTLARYKTLRAREAIRLKEPAPLENNGYRPTAARKRNLRLHVMGSLELYDREGKAVTWRTQKTKELFACLWCFHDAPFTRFQIIDRLWPEIELDRAQALFHTTLYNLRSMLKAEGFPDMVMFENGRYWMQTGRIDSDIERLREIMRHTDKSAADEALALYRGDLLEMEYYQWADGHRNELRSDYLFYLKRMSDTAQGHNRTKLLWKLLELDPYRTGTAEALLEHLQETGDAAGVNILEKRKRQLMQELGVDKL</sequence>
<organism evidence="7 8">
    <name type="scientific">Paenibacillus nanensis</name>
    <dbReference type="NCBI Taxonomy" id="393251"/>
    <lineage>
        <taxon>Bacteria</taxon>
        <taxon>Bacillati</taxon>
        <taxon>Bacillota</taxon>
        <taxon>Bacilli</taxon>
        <taxon>Bacillales</taxon>
        <taxon>Paenibacillaceae</taxon>
        <taxon>Paenibacillus</taxon>
    </lineage>
</organism>
<protein>
    <submittedName>
        <fullName evidence="7">Response regulator</fullName>
    </submittedName>
</protein>
<dbReference type="GO" id="GO:0003677">
    <property type="term" value="F:DNA binding"/>
    <property type="evidence" value="ECO:0007669"/>
    <property type="project" value="UniProtKB-KW"/>
</dbReference>
<dbReference type="InterPro" id="IPR005158">
    <property type="entry name" value="BTAD"/>
</dbReference>
<evidence type="ECO:0000259" key="6">
    <source>
        <dbReference type="PROSITE" id="PS50110"/>
    </source>
</evidence>
<dbReference type="InterPro" id="IPR051677">
    <property type="entry name" value="AfsR-DnrI-RedD_regulator"/>
</dbReference>
<accession>A0A3A1UU67</accession>
<dbReference type="SMART" id="SM00448">
    <property type="entry name" value="REC"/>
    <property type="match status" value="1"/>
</dbReference>
<evidence type="ECO:0000256" key="2">
    <source>
        <dbReference type="ARBA" id="ARBA00023015"/>
    </source>
</evidence>
<evidence type="ECO:0000313" key="8">
    <source>
        <dbReference type="Proteomes" id="UP000266482"/>
    </source>
</evidence>
<dbReference type="InterPro" id="IPR036388">
    <property type="entry name" value="WH-like_DNA-bd_sf"/>
</dbReference>
<feature type="domain" description="Response regulatory" evidence="6">
    <location>
        <begin position="3"/>
        <end position="117"/>
    </location>
</feature>
<evidence type="ECO:0000256" key="5">
    <source>
        <dbReference type="PROSITE-ProRule" id="PRU00169"/>
    </source>
</evidence>
<keyword evidence="5" id="KW-0597">Phosphoprotein</keyword>
<dbReference type="Pfam" id="PF00072">
    <property type="entry name" value="Response_reg"/>
    <property type="match status" value="1"/>
</dbReference>
<keyword evidence="8" id="KW-1185">Reference proteome</keyword>
<keyword evidence="2" id="KW-0805">Transcription regulation</keyword>
<dbReference type="Gene3D" id="1.25.40.10">
    <property type="entry name" value="Tetratricopeptide repeat domain"/>
    <property type="match status" value="1"/>
</dbReference>